<evidence type="ECO:0000256" key="1">
    <source>
        <dbReference type="ARBA" id="ARBA00022527"/>
    </source>
</evidence>
<sequence length="271" mass="30587">MSRYTIYLASDSLSFLEPESVTRLAASHFADHSYDIVKFANVRTSEKAQEIVTLAKQTPPSLLVFSTVLIDVRDTFIMKCLEQQVECIDLLSPFVKSLGKVLKTAPVHQLNYSWKLNDEYFRRIHAIEFAINNDDGKSLSALQKADIILIGVSRTSKTPLSIYLSYHSYLVVNIPLVGEESIPKHLYDIPRRKIIGLTIHPNRLNHIRSERNMVMGVGAESSYSDLGHIIDELEFAEGIMKRIGCPIIDVSNNAVEETAEEIMKIIKKPIN</sequence>
<dbReference type="GO" id="GO:0004674">
    <property type="term" value="F:protein serine/threonine kinase activity"/>
    <property type="evidence" value="ECO:0007669"/>
    <property type="project" value="UniProtKB-KW"/>
</dbReference>
<keyword evidence="1" id="KW-0723">Serine/threonine-protein kinase</keyword>
<evidence type="ECO:0000256" key="2">
    <source>
        <dbReference type="ARBA" id="ARBA00022679"/>
    </source>
</evidence>
<organism evidence="5 6">
    <name type="scientific">Echinicola strongylocentroti</name>
    <dbReference type="NCBI Taxonomy" id="1795355"/>
    <lineage>
        <taxon>Bacteria</taxon>
        <taxon>Pseudomonadati</taxon>
        <taxon>Bacteroidota</taxon>
        <taxon>Cytophagia</taxon>
        <taxon>Cytophagales</taxon>
        <taxon>Cyclobacteriaceae</taxon>
        <taxon>Echinicola</taxon>
    </lineage>
</organism>
<reference evidence="5 6" key="1">
    <citation type="submission" date="2018-06" db="EMBL/GenBank/DDBJ databases">
        <title>Echinicola strongylocentroti sp. nov., isolated from a sea urchin Strongylocentrotus intermedius.</title>
        <authorList>
            <person name="Bae S.S."/>
        </authorList>
    </citation>
    <scope>NUCLEOTIDE SEQUENCE [LARGE SCALE GENOMIC DNA]</scope>
    <source>
        <strain evidence="5 6">MEBiC08714</strain>
    </source>
</reference>
<evidence type="ECO:0000313" key="5">
    <source>
        <dbReference type="EMBL" id="AWW32743.1"/>
    </source>
</evidence>
<proteinExistence type="predicted"/>
<dbReference type="KEGG" id="est:DN752_22805"/>
<dbReference type="OrthoDB" id="9782201at2"/>
<dbReference type="RefSeq" id="WP_112786115.1">
    <property type="nucleotide sequence ID" value="NZ_CP030041.1"/>
</dbReference>
<keyword evidence="2" id="KW-0808">Transferase</keyword>
<dbReference type="PANTHER" id="PTHR31756">
    <property type="entry name" value="PYRUVATE, PHOSPHATE DIKINASE REGULATORY PROTEIN 1, CHLOROPLASTIC"/>
    <property type="match status" value="1"/>
</dbReference>
<dbReference type="AlphaFoldDB" id="A0A2Z4IR12"/>
<dbReference type="InterPro" id="IPR005177">
    <property type="entry name" value="Kinase-pyrophosphorylase"/>
</dbReference>
<dbReference type="Proteomes" id="UP000248688">
    <property type="component" value="Chromosome"/>
</dbReference>
<dbReference type="PANTHER" id="PTHR31756:SF3">
    <property type="entry name" value="PYRUVATE, PHOSPHATE DIKINASE REGULATORY PROTEIN 1, CHLOROPLASTIC"/>
    <property type="match status" value="1"/>
</dbReference>
<keyword evidence="3" id="KW-0547">Nucleotide-binding</keyword>
<evidence type="ECO:0000256" key="4">
    <source>
        <dbReference type="ARBA" id="ARBA00022777"/>
    </source>
</evidence>
<name>A0A2Z4IR12_9BACT</name>
<dbReference type="GO" id="GO:0005524">
    <property type="term" value="F:ATP binding"/>
    <property type="evidence" value="ECO:0007669"/>
    <property type="project" value="InterPro"/>
</dbReference>
<keyword evidence="4 5" id="KW-0418">Kinase</keyword>
<evidence type="ECO:0000313" key="6">
    <source>
        <dbReference type="Proteomes" id="UP000248688"/>
    </source>
</evidence>
<protein>
    <submittedName>
        <fullName evidence="5">Kinase/pyrophosphorylase</fullName>
    </submittedName>
</protein>
<keyword evidence="6" id="KW-1185">Reference proteome</keyword>
<dbReference type="Pfam" id="PF03618">
    <property type="entry name" value="Kinase-PPPase"/>
    <property type="match status" value="1"/>
</dbReference>
<accession>A0A2Z4IR12</accession>
<dbReference type="EMBL" id="CP030041">
    <property type="protein sequence ID" value="AWW32743.1"/>
    <property type="molecule type" value="Genomic_DNA"/>
</dbReference>
<gene>
    <name evidence="5" type="ORF">DN752_22805</name>
</gene>
<dbReference type="NCBIfam" id="NF003742">
    <property type="entry name" value="PRK05339.1"/>
    <property type="match status" value="1"/>
</dbReference>
<evidence type="ECO:0000256" key="3">
    <source>
        <dbReference type="ARBA" id="ARBA00022741"/>
    </source>
</evidence>